<evidence type="ECO:0000313" key="9">
    <source>
        <dbReference type="Proteomes" id="UP000004491"/>
    </source>
</evidence>
<dbReference type="Pfam" id="PF13567">
    <property type="entry name" value="DUF4131"/>
    <property type="match status" value="1"/>
</dbReference>
<evidence type="ECO:0000256" key="1">
    <source>
        <dbReference type="ARBA" id="ARBA00004651"/>
    </source>
</evidence>
<dbReference type="PATRIC" id="fig|1048808.3.peg.789"/>
<dbReference type="Pfam" id="PF00753">
    <property type="entry name" value="Lactamase_B"/>
    <property type="match status" value="1"/>
</dbReference>
<evidence type="ECO:0000256" key="6">
    <source>
        <dbReference type="SAM" id="Phobius"/>
    </source>
</evidence>
<dbReference type="GO" id="GO:0005886">
    <property type="term" value="C:plasma membrane"/>
    <property type="evidence" value="ECO:0007669"/>
    <property type="project" value="UniProtKB-SubCell"/>
</dbReference>
<proteinExistence type="predicted"/>
<feature type="transmembrane region" description="Helical" evidence="6">
    <location>
        <begin position="274"/>
        <end position="293"/>
    </location>
</feature>
<dbReference type="NCBIfam" id="TIGR00360">
    <property type="entry name" value="ComEC_N-term"/>
    <property type="match status" value="1"/>
</dbReference>
<organism evidence="8 9">
    <name type="scientific">endosymbiont of Riftia pachyptila</name>
    <name type="common">vent Ph05</name>
    <dbReference type="NCBI Taxonomy" id="1048808"/>
    <lineage>
        <taxon>Bacteria</taxon>
        <taxon>Pseudomonadati</taxon>
        <taxon>Pseudomonadota</taxon>
        <taxon>Gammaproteobacteria</taxon>
        <taxon>sulfur-oxidizing symbionts</taxon>
    </lineage>
</organism>
<evidence type="ECO:0000256" key="5">
    <source>
        <dbReference type="ARBA" id="ARBA00023136"/>
    </source>
</evidence>
<evidence type="ECO:0000256" key="4">
    <source>
        <dbReference type="ARBA" id="ARBA00022989"/>
    </source>
</evidence>
<sequence>MSMNLNLILFVAGAAVFQALPALPNSSWFYSALLLPPLLGLRQLRPFAALLLGVLSAFGHAWIYQASLLPQELEGKDLSVVGRIADFPRRQGGAQRFEFDIEQSEWPQLIGARLRINWYRSAIAVEPGELWRLRLRLKRPRGLANPGGFDYERWLMSRRIAATGYVRGRDANHKLGEADWRYGLLRLRYRIARQIAQLTPDSAAAGLLRALAVGDRTGIGEAQWERFRRTGTNHLIAISGLHVGLVAAAIFWLLQALWRRSFFLTRQLAAPRAAALGALTAAAGYAALAGFSLPTQRALIMLSLLMGALFFSRSLSLIRSLLLALAAVTLLDPFSLLSPGLWLSFGAVAVIVLALAGRLSRPANWRQWSQVQFAVALGLLPLLIGFFAQASLIAPLINLLLVPWFSFVLVPGLLLGVLLLLYPAAAVVWFELLAEAARLTLWLLARVAELPFAAISFPQPGVMLIVVSLLACALLMLPRGVPGSLPAVVILAGLLLNQPERPATGRFWFTLLDVGQGLAAVVETSHHLMIYDTGAAYRSGFNMADSALLPYLRSRGWQRVDLLIASNNDNDHAGGVPMVLKALTVARLLGGEVMRFPEAELCSAGMEWQWDGVSFRVLHPPVEGRDVFHGNDSSCVLQVSDDQASLLLPGDLEQKGEASLVAEYGQTLGSNILVASHHGSKTSSSQALVEVVSPKYVLFSRGARNRYGFPHPEVVARWQQVGSQLFDTAISGAILFRPEREGVGLTPIGFRQMEPHYWSQAPRSGE</sequence>
<dbReference type="InterPro" id="IPR004797">
    <property type="entry name" value="Competence_ComEC/Rec2"/>
</dbReference>
<dbReference type="EMBL" id="AFOC01000015">
    <property type="protein sequence ID" value="EGV52143.1"/>
    <property type="molecule type" value="Genomic_DNA"/>
</dbReference>
<keyword evidence="4 6" id="KW-1133">Transmembrane helix</keyword>
<feature type="transmembrane region" description="Helical" evidence="6">
    <location>
        <begin position="340"/>
        <end position="359"/>
    </location>
</feature>
<dbReference type="SMART" id="SM00849">
    <property type="entry name" value="Lactamase_B"/>
    <property type="match status" value="1"/>
</dbReference>
<feature type="transmembrane region" description="Helical" evidence="6">
    <location>
        <begin position="235"/>
        <end position="254"/>
    </location>
</feature>
<evidence type="ECO:0000256" key="2">
    <source>
        <dbReference type="ARBA" id="ARBA00022475"/>
    </source>
</evidence>
<dbReference type="InterPro" id="IPR025405">
    <property type="entry name" value="DUF4131"/>
</dbReference>
<dbReference type="InterPro" id="IPR035681">
    <property type="entry name" value="ComA-like_MBL"/>
</dbReference>
<keyword evidence="2" id="KW-1003">Cell membrane</keyword>
<keyword evidence="9" id="KW-1185">Reference proteome</keyword>
<dbReference type="PANTHER" id="PTHR30619">
    <property type="entry name" value="DNA INTERNALIZATION/COMPETENCE PROTEIN COMEC/REC2"/>
    <property type="match status" value="1"/>
</dbReference>
<dbReference type="CDD" id="cd07731">
    <property type="entry name" value="ComA-like_MBL-fold"/>
    <property type="match status" value="1"/>
</dbReference>
<feature type="transmembrane region" description="Helical" evidence="6">
    <location>
        <begin position="463"/>
        <end position="496"/>
    </location>
</feature>
<gene>
    <name evidence="8" type="ORF">Rifp1Sym_ao00090</name>
</gene>
<dbReference type="Proteomes" id="UP000004491">
    <property type="component" value="Unassembled WGS sequence"/>
</dbReference>
<comment type="subcellular location">
    <subcellularLocation>
        <location evidence="1">Cell membrane</location>
        <topology evidence="1">Multi-pass membrane protein</topology>
    </subcellularLocation>
</comment>
<dbReference type="NCBIfam" id="TIGR00361">
    <property type="entry name" value="ComEC_Rec2"/>
    <property type="match status" value="1"/>
</dbReference>
<accession>G2DB35</accession>
<dbReference type="InterPro" id="IPR036866">
    <property type="entry name" value="RibonucZ/Hydroxyglut_hydro"/>
</dbReference>
<evidence type="ECO:0000259" key="7">
    <source>
        <dbReference type="SMART" id="SM00849"/>
    </source>
</evidence>
<dbReference type="AlphaFoldDB" id="G2DB35"/>
<feature type="transmembrane region" description="Helical" evidence="6">
    <location>
        <begin position="404"/>
        <end position="432"/>
    </location>
</feature>
<keyword evidence="5 6" id="KW-0472">Membrane</keyword>
<dbReference type="Gene3D" id="3.60.15.10">
    <property type="entry name" value="Ribonuclease Z/Hydroxyacylglutathione hydrolase-like"/>
    <property type="match status" value="1"/>
</dbReference>
<name>G2DB35_9GAMM</name>
<feature type="domain" description="Metallo-beta-lactamase" evidence="7">
    <location>
        <begin position="516"/>
        <end position="701"/>
    </location>
</feature>
<evidence type="ECO:0000256" key="3">
    <source>
        <dbReference type="ARBA" id="ARBA00022692"/>
    </source>
</evidence>
<dbReference type="InterPro" id="IPR052159">
    <property type="entry name" value="Competence_DNA_uptake"/>
</dbReference>
<feature type="transmembrane region" description="Helical" evidence="6">
    <location>
        <begin position="371"/>
        <end position="392"/>
    </location>
</feature>
<keyword evidence="3 6" id="KW-0812">Transmembrane</keyword>
<comment type="caution">
    <text evidence="8">The sequence shown here is derived from an EMBL/GenBank/DDBJ whole genome shotgun (WGS) entry which is preliminary data.</text>
</comment>
<dbReference type="InterPro" id="IPR001279">
    <property type="entry name" value="Metallo-B-lactamas"/>
</dbReference>
<dbReference type="GO" id="GO:0030420">
    <property type="term" value="P:establishment of competence for transformation"/>
    <property type="evidence" value="ECO:0007669"/>
    <property type="project" value="InterPro"/>
</dbReference>
<feature type="transmembrane region" description="Helical" evidence="6">
    <location>
        <begin position="46"/>
        <end position="64"/>
    </location>
</feature>
<dbReference type="PANTHER" id="PTHR30619:SF1">
    <property type="entry name" value="RECOMBINATION PROTEIN 2"/>
    <property type="match status" value="1"/>
</dbReference>
<dbReference type="SUPFAM" id="SSF56281">
    <property type="entry name" value="Metallo-hydrolase/oxidoreductase"/>
    <property type="match status" value="1"/>
</dbReference>
<reference evidence="8" key="1">
    <citation type="journal article" date="2011" name="ISME J.">
        <title>The endosymbionts of the deep-sea tubeworms Riftia pachyptila and Tevnia jerichonana share an identical physiology as revealed by proteogenomic analyses.</title>
        <authorList>
            <person name="Gardebrecht A."/>
            <person name="Markert S."/>
            <person name="Felbeck H."/>
            <person name="Thuermer A."/>
            <person name="Albrecht D."/>
            <person name="Wollherr A."/>
            <person name="Kabisch J."/>
            <person name="Lehmann R."/>
            <person name="Daniel R."/>
            <person name="Liesegang H."/>
            <person name="Hecker M."/>
            <person name="Sievert S.M."/>
            <person name="Schweder T."/>
        </authorList>
    </citation>
    <scope>NUCLEOTIDE SEQUENCE [LARGE SCALE GENOMIC DNA]</scope>
</reference>
<dbReference type="Pfam" id="PF03772">
    <property type="entry name" value="Competence"/>
    <property type="match status" value="1"/>
</dbReference>
<protein>
    <submittedName>
        <fullName evidence="8">DNA internalization-related competence protein ComEC/Rec2</fullName>
    </submittedName>
</protein>
<feature type="transmembrane region" description="Helical" evidence="6">
    <location>
        <begin position="305"/>
        <end position="328"/>
    </location>
</feature>
<evidence type="ECO:0000313" key="8">
    <source>
        <dbReference type="EMBL" id="EGV52143.1"/>
    </source>
</evidence>
<dbReference type="InterPro" id="IPR004477">
    <property type="entry name" value="ComEC_N"/>
</dbReference>